<reference evidence="3" key="1">
    <citation type="submission" date="2017-12" db="EMBL/GenBank/DDBJ databases">
        <title>Gene loss provides genomic basis for host adaptation in cereal stripe rust fungi.</title>
        <authorList>
            <person name="Xia C."/>
        </authorList>
    </citation>
    <scope>NUCLEOTIDE SEQUENCE [LARGE SCALE GENOMIC DNA]</scope>
    <source>
        <strain evidence="3">93-210</strain>
    </source>
</reference>
<dbReference type="Pfam" id="PF18802">
    <property type="entry name" value="CxC1"/>
    <property type="match status" value="1"/>
</dbReference>
<gene>
    <name evidence="3" type="ORF">PSTT_09539</name>
</gene>
<dbReference type="InterPro" id="IPR041320">
    <property type="entry name" value="CxC1"/>
</dbReference>
<dbReference type="VEuPathDB" id="FungiDB:PSHT_09082"/>
<dbReference type="InterPro" id="IPR040521">
    <property type="entry name" value="KDZ"/>
</dbReference>
<sequence>MSRFFGYIILRRFLWFIVFVLFAGELDIEAKRTYLKDPRPTLAQKLRRTQNAAINLSARARLQANHLDQPDQSDQLSQDVQVSDMDMANNPYDPHQQNQEDGNTSDEGEVEPVQWITLAADDNEQADTIDPAIHLAQEQYRQLMKEYNWACLLRSLHSWYMTLKLHTQNWSAPNALDEFISTDCKCPPSKKKTRYVDLIDTHGQRRTQVSFCACAHDAIRLLKLGYLAGSPVTPQTAFSLPLLILFNCLWNNCHIGMQPFTTALTEYLEPRSERLFVENANHARDVRKPFSAAVDMFRRLEEMSDDLLDSALQLTDLNILAGPSCPACFGPQPANLSACPAATRNPLCICLDGNFQHRHHSKASRDHETLQMPHIFLPKGAVEAMTTGIRHLELVKKPPAQADRCADAHKAADDKRNESTWKGCDDTGLMGCCCRHDSAISLTNIYKSGEQRAMPLALLRKLLGSVEEAGLLPEFANQLTFGTSIFHSYVHNWMCQLDYNPRLNTGWGLSDGEGLERMWLYLSPLVSPLRYATRNHRLAAIAHRLKYHNTRGIKQLPHWLSKKFKMATRRHWETRAQLDFLLSKQNPFKPQGRNYQVLYFQKQWNHQRTFRADHTDEEQERRNKLIKIYDNRATIEKIKLLDPKLALLPVKAMKKIIKSIKQRSRQLKKDAEGISDLPPDEENHDEQRLRLLLWNMKQQLYIQAVQLHAERQPLMDANKTGPRVGTDRKEEIFKAMRKLKPASKNLLNKYNKLYSEFAKKCPTHPAAKSPLHPVDYNNFSKWPLDHEFWNDGLYFQTTAPWAIEPDVRSGISCVLTLSRIHEEFQLIAQELARSVGWALDYYNNCKNKIQVLNRRIDMLAEQPDDVELDHFDNLAIHGLPRRIKLKMIQKELRQRRALHTILVVEEWDKHVLWLVNHCQPAAYRSMMLSDWQKMKDEMVFEEAGGMADRVNVDTALEDSVLDVALDDGEDVDENQMDNAEDGNTDANEMIQMLPDDELGVVDACHNDNHDNHDDDDDDDDSDDSDDNDSDDSDDDDDESADDDDADHTDDDSEDEDDDMEGVASA</sequence>
<evidence type="ECO:0000259" key="2">
    <source>
        <dbReference type="Pfam" id="PF18802"/>
    </source>
</evidence>
<feature type="domain" description="CxC1-like cysteine cluster associated with KDZ transposases" evidence="2">
    <location>
        <begin position="169"/>
        <end position="273"/>
    </location>
</feature>
<feature type="region of interest" description="Disordered" evidence="1">
    <location>
        <begin position="85"/>
        <end position="108"/>
    </location>
</feature>
<evidence type="ECO:0000256" key="1">
    <source>
        <dbReference type="SAM" id="MobiDB-lite"/>
    </source>
</evidence>
<comment type="caution">
    <text evidence="3">The sequence shown here is derived from an EMBL/GenBank/DDBJ whole genome shotgun (WGS) entry which is preliminary data.</text>
</comment>
<dbReference type="Pfam" id="PF18758">
    <property type="entry name" value="KDZ"/>
    <property type="match status" value="2"/>
</dbReference>
<proteinExistence type="predicted"/>
<dbReference type="AlphaFoldDB" id="A0A2S4V7W7"/>
<dbReference type="VEuPathDB" id="FungiDB:PSTT_09539"/>
<dbReference type="EMBL" id="PKSL01000096">
    <property type="protein sequence ID" value="POW05632.1"/>
    <property type="molecule type" value="Genomic_DNA"/>
</dbReference>
<protein>
    <recommendedName>
        <fullName evidence="2">CxC1-like cysteine cluster associated with KDZ transposases domain-containing protein</fullName>
    </recommendedName>
</protein>
<name>A0A2S4V7W7_9BASI</name>
<keyword evidence="4" id="KW-1185">Reference proteome</keyword>
<organism evidence="3 4">
    <name type="scientific">Puccinia striiformis</name>
    <dbReference type="NCBI Taxonomy" id="27350"/>
    <lineage>
        <taxon>Eukaryota</taxon>
        <taxon>Fungi</taxon>
        <taxon>Dikarya</taxon>
        <taxon>Basidiomycota</taxon>
        <taxon>Pucciniomycotina</taxon>
        <taxon>Pucciniomycetes</taxon>
        <taxon>Pucciniales</taxon>
        <taxon>Pucciniaceae</taxon>
        <taxon>Puccinia</taxon>
    </lineage>
</organism>
<evidence type="ECO:0000313" key="4">
    <source>
        <dbReference type="Proteomes" id="UP000239156"/>
    </source>
</evidence>
<dbReference type="PANTHER" id="PTHR33096">
    <property type="entry name" value="CXC2 DOMAIN-CONTAINING PROTEIN"/>
    <property type="match status" value="1"/>
</dbReference>
<accession>A0A2S4V7W7</accession>
<dbReference type="Proteomes" id="UP000239156">
    <property type="component" value="Unassembled WGS sequence"/>
</dbReference>
<feature type="compositionally biased region" description="Acidic residues" evidence="1">
    <location>
        <begin position="1013"/>
        <end position="1065"/>
    </location>
</feature>
<feature type="region of interest" description="Disordered" evidence="1">
    <location>
        <begin position="1001"/>
        <end position="1065"/>
    </location>
</feature>
<evidence type="ECO:0000313" key="3">
    <source>
        <dbReference type="EMBL" id="POW05632.1"/>
    </source>
</evidence>
<dbReference type="PANTHER" id="PTHR33096:SF1">
    <property type="entry name" value="CXC1-LIKE CYSTEINE CLUSTER ASSOCIATED WITH KDZ TRANSPOSASES DOMAIN-CONTAINING PROTEIN"/>
    <property type="match status" value="1"/>
</dbReference>